<dbReference type="InterPro" id="IPR024585">
    <property type="entry name" value="mTOR_dom"/>
</dbReference>
<dbReference type="InterPro" id="IPR018000">
    <property type="entry name" value="Neurotransmitter_ion_chnl_CS"/>
</dbReference>
<dbReference type="Pfam" id="PF02259">
    <property type="entry name" value="FAT"/>
    <property type="match status" value="1"/>
</dbReference>
<evidence type="ECO:0000259" key="29">
    <source>
        <dbReference type="PROSITE" id="PS51190"/>
    </source>
</evidence>
<dbReference type="PANTHER" id="PTHR11139">
    <property type="entry name" value="ATAXIA TELANGIECTASIA MUTATED ATM -RELATED"/>
    <property type="match status" value="1"/>
</dbReference>
<dbReference type="CDD" id="cd18991">
    <property type="entry name" value="LGIC_ECD_GlyR"/>
    <property type="match status" value="1"/>
</dbReference>
<dbReference type="GO" id="GO:0005230">
    <property type="term" value="F:extracellular ligand-gated monoatomic ion channel activity"/>
    <property type="evidence" value="ECO:0007669"/>
    <property type="project" value="InterPro"/>
</dbReference>
<dbReference type="Pfam" id="PF02260">
    <property type="entry name" value="FATC"/>
    <property type="match status" value="1"/>
</dbReference>
<dbReference type="InterPro" id="IPR036734">
    <property type="entry name" value="Neur_chan_lig-bd_sf"/>
</dbReference>
<dbReference type="Gene3D" id="3.30.1010.10">
    <property type="entry name" value="Phosphatidylinositol 3-kinase Catalytic Subunit, Chain A, domain 4"/>
    <property type="match status" value="1"/>
</dbReference>
<dbReference type="InterPro" id="IPR000403">
    <property type="entry name" value="PI3/4_kinase_cat_dom"/>
</dbReference>
<feature type="transmembrane region" description="Helical" evidence="25">
    <location>
        <begin position="158"/>
        <end position="178"/>
    </location>
</feature>
<evidence type="ECO:0000256" key="22">
    <source>
        <dbReference type="ARBA" id="ARBA00034104"/>
    </source>
</evidence>
<dbReference type="PROSITE" id="PS50290">
    <property type="entry name" value="PI3_4_KINASE_3"/>
    <property type="match status" value="1"/>
</dbReference>
<evidence type="ECO:0000256" key="3">
    <source>
        <dbReference type="ARBA" id="ARBA00022448"/>
    </source>
</evidence>
<keyword evidence="9" id="KW-0547">Nucleotide-binding</keyword>
<dbReference type="Gene3D" id="1.10.1070.11">
    <property type="entry name" value="Phosphatidylinositol 3-/4-kinase, catalytic domain"/>
    <property type="match status" value="1"/>
</dbReference>
<dbReference type="InterPro" id="IPR036738">
    <property type="entry name" value="FRB_sf"/>
</dbReference>
<dbReference type="SUPFAM" id="SSF48371">
    <property type="entry name" value="ARM repeat"/>
    <property type="match status" value="1"/>
</dbReference>
<evidence type="ECO:0000313" key="31">
    <source>
        <dbReference type="Proteomes" id="UP000001307"/>
    </source>
</evidence>
<evidence type="ECO:0000256" key="16">
    <source>
        <dbReference type="ARBA" id="ARBA00023157"/>
    </source>
</evidence>
<keyword evidence="26" id="KW-0175">Coiled coil</keyword>
<dbReference type="InterPro" id="IPR036719">
    <property type="entry name" value="Neuro-gated_channel_TM_sf"/>
</dbReference>
<dbReference type="Pfam" id="PF02931">
    <property type="entry name" value="Neur_chan_LBD"/>
    <property type="match status" value="1"/>
</dbReference>
<dbReference type="FunFam" id="1.20.58.390:FF:000067">
    <property type="entry name" value="Glycine receptor subunit alpha-2"/>
    <property type="match status" value="1"/>
</dbReference>
<evidence type="ECO:0000256" key="19">
    <source>
        <dbReference type="ARBA" id="ARBA00023214"/>
    </source>
</evidence>
<evidence type="ECO:0000256" key="17">
    <source>
        <dbReference type="ARBA" id="ARBA00023173"/>
    </source>
</evidence>
<keyword evidence="16" id="KW-1015">Disulfide bond</keyword>
<dbReference type="Gene3D" id="2.70.170.10">
    <property type="entry name" value="Neurotransmitter-gated ion-channel ligand-binding domain"/>
    <property type="match status" value="1"/>
</dbReference>
<dbReference type="InterPro" id="IPR026683">
    <property type="entry name" value="TOR_cat"/>
</dbReference>
<feature type="transmembrane region" description="Helical" evidence="25">
    <location>
        <begin position="2245"/>
        <end position="2264"/>
    </location>
</feature>
<dbReference type="Proteomes" id="UP000001307">
    <property type="component" value="Unassembled WGS sequence"/>
</dbReference>
<dbReference type="InterPro" id="IPR011009">
    <property type="entry name" value="Kinase-like_dom_sf"/>
</dbReference>
<evidence type="ECO:0000256" key="25">
    <source>
        <dbReference type="RuleBase" id="RU000687"/>
    </source>
</evidence>
<feature type="domain" description="FATC" evidence="29">
    <location>
        <begin position="3019"/>
        <end position="3051"/>
    </location>
</feature>
<dbReference type="PROSITE" id="PS51190">
    <property type="entry name" value="FATC"/>
    <property type="match status" value="1"/>
</dbReference>
<dbReference type="GO" id="GO:0004674">
    <property type="term" value="F:protein serine/threonine kinase activity"/>
    <property type="evidence" value="ECO:0007669"/>
    <property type="project" value="UniProtKB-EC"/>
</dbReference>
<comment type="similarity">
    <text evidence="1">Belongs to the PI3/PI4-kinase family.</text>
</comment>
<dbReference type="InterPro" id="IPR006201">
    <property type="entry name" value="Neur_channel"/>
</dbReference>
<dbReference type="GO" id="GO:0034707">
    <property type="term" value="C:chloride channel complex"/>
    <property type="evidence" value="ECO:0007669"/>
    <property type="project" value="UniProtKB-KW"/>
</dbReference>
<dbReference type="SMART" id="SM00146">
    <property type="entry name" value="PI3Kc"/>
    <property type="match status" value="1"/>
</dbReference>
<dbReference type="FunFam" id="3.30.1010.10:FF:000006">
    <property type="entry name" value="Serine/threonine-protein kinase TOR"/>
    <property type="match status" value="1"/>
</dbReference>
<sequence>MSTEEQQQNSWNVVALQHAIELTQHIKKNWQSDHYSDELVVCARRFYLHIKKTFEENVRTSKEWREFREKLQEEILILLVDNRHGRQGSDFSATNLKKIVNPGGSADSKFAGAICAYICFKISHEIFQEHIIISNRLSSLLMEAHDNNKNRTFQRKDILISELMMLVYSTCMSGMAIWPATSKFDELLFVEDQVKRYHACLFYFHMASKHPIDFYRNHFRSAMRRNGRKTDKIVAKLIRIVCESVNSEHNEMRVAAFSALKAILNLVASRETALSEGRNWPKDLVNSIIEGLKNTESDRIGPILCCYLLVDISAAKNNYTNSLKTCLKKLRQGYIIINKTYYRNIYFLLQRSTWNPCAQKNKTEKFFDAVFKYDLVEEALQNPMGGTRFTNLQPNSSTAERLLDENVETLSRLVLSQRSMKNSINIHPYLLPLLPKLCAFNPKKFEPFFVKTIEYCLQEIAPSGNQKTTTRRNQGTALLSMGMIIHLICESDSELADPTTRPTTVLEEQIDTKVIPKLKSVLKEAFISFQMSRGGVDCDPTLFQCIELISISLTDLHKKLWFKPQNKEFLNMIVAFGLIEIKDSWIRCVQSLNSKISRDQVSHGMEQVLLKNLFNERLPSQIMNGYSDDHSCLSSLSVLIPFKNGEDFDFGRVSVRKRIASLKALEMFEFTDFSRYKKLIYRWKEYFNPKEKIQVKIAAAKAVTRVLRLFIIHSSTCGPNLVGETTISNIIRKLLQIADTIIPYKQESQSTQLKLAIYRSLKPEFDAYLIHQHNLERIMNAIHQPYPIKEENFTDRLEVQEAVMEIIGRLNAMNAAETMPHIRMMINDLWTQLQMPDQASARLLEVLFRHANQAQLSLFVDPTIRQIEPLLSYEYVQSYPPRMTCTLIDCLSAISAVNGPRLEKETLNRFFSLIYRLLVETTEPTVKVSALRCLSSLIEHHNYVISPYFKHRKLMDDMLALVTADKKTMQHEINEEALRMIGRLGALDPYQYKEITKKRRSNSQNEKHDGFTSINEMLVNDSRCPDEKFIIRVAVELIKAKLSHGGDVTAPLHSLDNLIQHAGTNILPHLGKVMPELHRIAQDHKAKKEIKSNILGLFEKLLQKMRRRVLPFMDDIKETMETQKDISYAPLRKKLAQLIYQAAYNLQYEFKDYMSWAVRYILELFEKLKSSTDPQDEEATIYLVRAIGKFGYIEAHYSVLLRPLATMLQSPNSSDQLRGEILVVLEARIVRTAMPDYFMILSEAILVALAYEVSADKHTVIKNHGPHSSKPTKDYDLRETAVNCLRYMRSGMRHFNLWEEEYDDYFQIRTGNLWKPSEDPEMVFQDNAFKNDFSQDQSMIKEGEDEHDTAHYNWLKEEFEVDCQTPEDFKDLQVRISKCFLSHSKSAVIRGLRGMDRLYNVPVNLIIFNCSFYAMWAEPKPVRELQMDGSESTRIPEDPIKPYRDHITKGLLKIIDGSLKAFGGLNGIGKLADCAERTDAYAKALHYREMEFLYKISEKDNREKERKIAESLIKSFQKLGEQEAAEGVLEFAKSNDITVNAEWFEKLNRWEEAKKRYADGNDNPYDQLGYMRCLEALGEWDELCAKVYEFDEEIEDQKIESVKLGTTAAWHLGNWDEFQRLHSIIPVNSFDGAFYRAVHSVQHSRYDEARKWTMEARKDLETSLTMQDKNYSRVYGTVFNAQLCSELEEVIEHRTANRQRQIAIQEMWESRLCGTSSDDGQRVDGVQLVIEEWQKILLLRSLVKERNTAAFPRDDTEDESNFQEYSDRNRGPYQGPPSNGYGQTQTFQGNADYGRNTQAGGANYDYNGGQDSTRDRSFGDYDYESTRSSQSNTGYKDRQPQIPPSKNPTLLLERILQGYDNKIRPNDKQRPSNISINIFVNSMDSIAETTMDYRLNVFLRMRWNDPRLRYEGLFDEDSLVVHPSILKRFWLPDLFFANEKKANFHKVTQDNKLVRVYKNGDIYVSIRITLTLACYMDLLIFPMDLQQCNIERKPRQFSFFLFLVESFGYDKRDLIFVWQETNAIQLSKTLALPQFSIKGYHIVKANCDKVYNTGTFTCLKGILVLKREMGYYLIQLYVPSLLIVVLSWVSFWINIEAAPARTALGITTVLTITTQTSGASSSLPKVSYIKAIDIWMSFCMLFVFAALLEYAAVNFISRQKAGILEILQKKRIERRTLPATGGYGSSFIGFGQDMPQSISQSQLLPLSNYASLSIPKNPTPNEKELALGATFYKEFARSVDNVSRILFPSSFLLFSFIYWVYYLYSQDRSMLKFMSLAAKSGRTEIARQTIKKILPNIDNWALYKYVKHVAIPHLQVTPKQAEMRRNTVPQPNQIPHLTKKVGEIKDLYMTAIDALNKKDIQSREFVKRRYKAVHSYANFALDSVRRIREELFKQIRSPIYKEIANFSVDALKYFYESVKLSQKSVLQDMLRILNIMAEINKDLEDPETSEFMHASEGRLLETIRTEPLSCDPERWLKVVPQLIAIMDMKKVDNIPEILAHIGEKHAQGILWSLIYAQKNPTQENERQSDLAKSIINRIRDHSKNLVKESEMISTELVSVAMLWIDQWNEALEDRRQKIEYIKRRMRGLHEMVLNTQQTRNLSEVEFKSTFHENITSADRHLRRLLNGDETESDLEDLMRKYQEIKRKIKDKASGMTKLDLKKVSTKLLEVKDMELAIPGTYQPGMDLVRIHSVASEIEILKSKQKPRKIFINGSDGQRHQFLLKGKEDLRLDERVMQLFDLMNSLIKMNNNLRQKDIEVIKYSIIPMTNENGLQSGLVRWIDNSETINELLKWVRQKRLNVTPHPEKEHEKERLPQDSAIQNCSILQKVEMFHYVQKVTEDRGYDLARILWLQSASADIWFERRTNFVCSLALMSMVGYILGLGDRHVSNILIITTSGKVAHIDFGDSFENAMKREHVPEKVPFRLTRMLVNAMEVTGVDGTFKKICLESIDMCRSNKESILAVLEAFINDPVVAESQHRRVQKHGQISVEADDAKVKIQRVTAKLEGKDFNEVDENTNTLSVKDQVERLIYEARNIENLCQHYTGWCIYW</sequence>
<dbReference type="Gene3D" id="1.25.10.10">
    <property type="entry name" value="Leucine-rich Repeat Variant"/>
    <property type="match status" value="2"/>
</dbReference>
<gene>
    <name evidence="30" type="ORF">GSOID_T00003323001</name>
</gene>
<evidence type="ECO:0000313" key="30">
    <source>
        <dbReference type="EMBL" id="CBY07960.1"/>
    </source>
</evidence>
<evidence type="ECO:0000256" key="15">
    <source>
        <dbReference type="ARBA" id="ARBA00023136"/>
    </source>
</evidence>
<dbReference type="GO" id="GO:0045211">
    <property type="term" value="C:postsynaptic membrane"/>
    <property type="evidence" value="ECO:0007669"/>
    <property type="project" value="UniProtKB-SubCell"/>
</dbReference>
<keyword evidence="13" id="KW-0770">Synapse</keyword>
<proteinExistence type="inferred from homology"/>
<feature type="transmembrane region" description="Helical" evidence="25">
    <location>
        <begin position="2134"/>
        <end position="2156"/>
    </location>
</feature>
<dbReference type="InterPro" id="IPR006029">
    <property type="entry name" value="Neurotrans-gated_channel_TM"/>
</dbReference>
<dbReference type="SMART" id="SM01346">
    <property type="entry name" value="DUF3385"/>
    <property type="match status" value="1"/>
</dbReference>
<evidence type="ECO:0000256" key="2">
    <source>
        <dbReference type="ARBA" id="ARBA00012513"/>
    </source>
</evidence>
<dbReference type="SUPFAM" id="SSF47212">
    <property type="entry name" value="FKBP12-rapamycin-binding domain of FKBP-rapamycin-associated protein (FRAP)"/>
    <property type="match status" value="1"/>
</dbReference>
<evidence type="ECO:0000256" key="1">
    <source>
        <dbReference type="ARBA" id="ARBA00011031"/>
    </source>
</evidence>
<dbReference type="GO" id="GO:0031931">
    <property type="term" value="C:TORC1 complex"/>
    <property type="evidence" value="ECO:0007669"/>
    <property type="project" value="TreeGrafter"/>
</dbReference>
<keyword evidence="3 25" id="KW-0813">Transport</keyword>
<keyword evidence="6 25" id="KW-0812">Transmembrane</keyword>
<dbReference type="InParanoid" id="E4X7A0"/>
<dbReference type="InterPro" id="IPR003151">
    <property type="entry name" value="PIK-rel_kinase_FAT"/>
</dbReference>
<evidence type="ECO:0000256" key="4">
    <source>
        <dbReference type="ARBA" id="ARBA00022475"/>
    </source>
</evidence>
<dbReference type="Pfam" id="PF08771">
    <property type="entry name" value="FRB_dom"/>
    <property type="match status" value="1"/>
</dbReference>
<keyword evidence="5" id="KW-0808">Transferase</keyword>
<evidence type="ECO:0000256" key="26">
    <source>
        <dbReference type="SAM" id="Coils"/>
    </source>
</evidence>
<comment type="subcellular location">
    <subcellularLocation>
        <location evidence="22">Postsynaptic cell membrane</location>
        <topology evidence="22">Multi-pass membrane protein</topology>
    </subcellularLocation>
</comment>
<evidence type="ECO:0000256" key="5">
    <source>
        <dbReference type="ARBA" id="ARBA00022679"/>
    </source>
</evidence>
<dbReference type="InterPro" id="IPR006202">
    <property type="entry name" value="Neur_chan_lig-bd"/>
</dbReference>
<dbReference type="InterPro" id="IPR050517">
    <property type="entry name" value="DDR_Repair_Kinase"/>
</dbReference>
<dbReference type="InterPro" id="IPR011989">
    <property type="entry name" value="ARM-like"/>
</dbReference>
<organism evidence="30">
    <name type="scientific">Oikopleura dioica</name>
    <name type="common">Tunicate</name>
    <dbReference type="NCBI Taxonomy" id="34765"/>
    <lineage>
        <taxon>Eukaryota</taxon>
        <taxon>Metazoa</taxon>
        <taxon>Chordata</taxon>
        <taxon>Tunicata</taxon>
        <taxon>Appendicularia</taxon>
        <taxon>Copelata</taxon>
        <taxon>Oikopleuridae</taxon>
        <taxon>Oikopleura</taxon>
    </lineage>
</organism>
<comment type="similarity">
    <text evidence="25">Belongs to the ligand-gated ion channel (TC 1.A.9) family.</text>
</comment>
<evidence type="ECO:0000256" key="21">
    <source>
        <dbReference type="ARBA" id="ARBA00023303"/>
    </source>
</evidence>
<dbReference type="GO" id="GO:0005524">
    <property type="term" value="F:ATP binding"/>
    <property type="evidence" value="ECO:0007669"/>
    <property type="project" value="UniProtKB-KW"/>
</dbReference>
<evidence type="ECO:0000256" key="11">
    <source>
        <dbReference type="ARBA" id="ARBA00022840"/>
    </source>
</evidence>
<dbReference type="InterPro" id="IPR003152">
    <property type="entry name" value="FATC_dom"/>
</dbReference>
<dbReference type="GO" id="GO:0016242">
    <property type="term" value="P:negative regulation of macroautophagy"/>
    <property type="evidence" value="ECO:0007669"/>
    <property type="project" value="TreeGrafter"/>
</dbReference>
<evidence type="ECO:0000256" key="27">
    <source>
        <dbReference type="SAM" id="MobiDB-lite"/>
    </source>
</evidence>
<evidence type="ECO:0000256" key="7">
    <source>
        <dbReference type="ARBA" id="ARBA00022729"/>
    </source>
</evidence>
<reference evidence="30" key="1">
    <citation type="journal article" date="2010" name="Science">
        <title>Plasticity of animal genome architecture unmasked by rapid evolution of a pelagic tunicate.</title>
        <authorList>
            <person name="Denoeud F."/>
            <person name="Henriet S."/>
            <person name="Mungpakdee S."/>
            <person name="Aury J.M."/>
            <person name="Da Silva C."/>
            <person name="Brinkmann H."/>
            <person name="Mikhaleva J."/>
            <person name="Olsen L.C."/>
            <person name="Jubin C."/>
            <person name="Canestro C."/>
            <person name="Bouquet J.M."/>
            <person name="Danks G."/>
            <person name="Poulain J."/>
            <person name="Campsteijn C."/>
            <person name="Adamski M."/>
            <person name="Cross I."/>
            <person name="Yadetie F."/>
            <person name="Muffato M."/>
            <person name="Louis A."/>
            <person name="Butcher S."/>
            <person name="Tsagkogeorga G."/>
            <person name="Konrad A."/>
            <person name="Singh S."/>
            <person name="Jensen M.F."/>
            <person name="Cong E.H."/>
            <person name="Eikeseth-Otteraa H."/>
            <person name="Noel B."/>
            <person name="Anthouard V."/>
            <person name="Porcel B.M."/>
            <person name="Kachouri-Lafond R."/>
            <person name="Nishino A."/>
            <person name="Ugolini M."/>
            <person name="Chourrout P."/>
            <person name="Nishida H."/>
            <person name="Aasland R."/>
            <person name="Huzurbazar S."/>
            <person name="Westhof E."/>
            <person name="Delsuc F."/>
            <person name="Lehrach H."/>
            <person name="Reinhardt R."/>
            <person name="Weissenbach J."/>
            <person name="Roy S.W."/>
            <person name="Artiguenave F."/>
            <person name="Postlethwait J.H."/>
            <person name="Manak J.R."/>
            <person name="Thompson E.M."/>
            <person name="Jaillon O."/>
            <person name="Du Pasquier L."/>
            <person name="Boudinot P."/>
            <person name="Liberles D.A."/>
            <person name="Volff J.N."/>
            <person name="Philippe H."/>
            <person name="Lenhard B."/>
            <person name="Roest Crollius H."/>
            <person name="Wincker P."/>
            <person name="Chourrout D."/>
        </authorList>
    </citation>
    <scope>NUCLEOTIDE SEQUENCE [LARGE SCALE GENOMIC DNA]</scope>
</reference>
<dbReference type="PANTHER" id="PTHR11139:SF9">
    <property type="entry name" value="SERINE_THREONINE-PROTEIN KINASE MTOR"/>
    <property type="match status" value="1"/>
</dbReference>
<dbReference type="GO" id="GO:0005254">
    <property type="term" value="F:chloride channel activity"/>
    <property type="evidence" value="ECO:0007669"/>
    <property type="project" value="UniProtKB-KW"/>
</dbReference>
<dbReference type="GO" id="GO:0004888">
    <property type="term" value="F:transmembrane signaling receptor activity"/>
    <property type="evidence" value="ECO:0007669"/>
    <property type="project" value="InterPro"/>
</dbReference>
<evidence type="ECO:0000256" key="20">
    <source>
        <dbReference type="ARBA" id="ARBA00023257"/>
    </source>
</evidence>
<comment type="catalytic activity">
    <reaction evidence="23">
        <text>L-threonyl-[protein] + ATP = O-phospho-L-threonyl-[protein] + ADP + H(+)</text>
        <dbReference type="Rhea" id="RHEA:46608"/>
        <dbReference type="Rhea" id="RHEA-COMP:11060"/>
        <dbReference type="Rhea" id="RHEA-COMP:11605"/>
        <dbReference type="ChEBI" id="CHEBI:15378"/>
        <dbReference type="ChEBI" id="CHEBI:30013"/>
        <dbReference type="ChEBI" id="CHEBI:30616"/>
        <dbReference type="ChEBI" id="CHEBI:61977"/>
        <dbReference type="ChEBI" id="CHEBI:456216"/>
        <dbReference type="EC" id="2.7.11.1"/>
    </reaction>
</comment>
<comment type="catalytic activity">
    <reaction evidence="24">
        <text>L-seryl-[protein] + ATP = O-phospho-L-seryl-[protein] + ADP + H(+)</text>
        <dbReference type="Rhea" id="RHEA:17989"/>
        <dbReference type="Rhea" id="RHEA-COMP:9863"/>
        <dbReference type="Rhea" id="RHEA-COMP:11604"/>
        <dbReference type="ChEBI" id="CHEBI:15378"/>
        <dbReference type="ChEBI" id="CHEBI:29999"/>
        <dbReference type="ChEBI" id="CHEBI:30616"/>
        <dbReference type="ChEBI" id="CHEBI:83421"/>
        <dbReference type="ChEBI" id="CHEBI:456216"/>
        <dbReference type="EC" id="2.7.11.1"/>
    </reaction>
</comment>
<keyword evidence="21 25" id="KW-0407">Ion channel</keyword>
<dbReference type="NCBIfam" id="TIGR00860">
    <property type="entry name" value="LIC"/>
    <property type="match status" value="1"/>
</dbReference>
<evidence type="ECO:0000256" key="24">
    <source>
        <dbReference type="ARBA" id="ARBA00048679"/>
    </source>
</evidence>
<dbReference type="InterPro" id="IPR036940">
    <property type="entry name" value="PI3/4_kinase_cat_sf"/>
</dbReference>
<evidence type="ECO:0000256" key="6">
    <source>
        <dbReference type="ARBA" id="ARBA00022692"/>
    </source>
</evidence>
<dbReference type="PRINTS" id="PR00253">
    <property type="entry name" value="GABAARECEPTR"/>
</dbReference>
<keyword evidence="11" id="KW-0067">ATP-binding</keyword>
<evidence type="ECO:0000256" key="13">
    <source>
        <dbReference type="ARBA" id="ARBA00023018"/>
    </source>
</evidence>
<keyword evidence="18" id="KW-0325">Glycoprotein</keyword>
<evidence type="ECO:0000256" key="9">
    <source>
        <dbReference type="ARBA" id="ARBA00022741"/>
    </source>
</evidence>
<dbReference type="EC" id="2.7.11.1" evidence="2"/>
<feature type="region of interest" description="Disordered" evidence="27">
    <location>
        <begin position="1750"/>
        <end position="1849"/>
    </location>
</feature>
<feature type="coiled-coil region" evidence="26">
    <location>
        <begin position="2627"/>
        <end position="2654"/>
    </location>
</feature>
<dbReference type="PROSITE" id="PS00916">
    <property type="entry name" value="PI3_4_KINASE_2"/>
    <property type="match status" value="1"/>
</dbReference>
<keyword evidence="15 25" id="KW-0472">Membrane</keyword>
<feature type="compositionally biased region" description="Polar residues" evidence="27">
    <location>
        <begin position="1776"/>
        <end position="1800"/>
    </location>
</feature>
<keyword evidence="8" id="KW-0677">Repeat</keyword>
<dbReference type="GO" id="GO:0044877">
    <property type="term" value="F:protein-containing complex binding"/>
    <property type="evidence" value="ECO:0007669"/>
    <property type="project" value="InterPro"/>
</dbReference>
<dbReference type="SUPFAM" id="SSF90112">
    <property type="entry name" value="Neurotransmitter-gated ion-channel transmembrane pore"/>
    <property type="match status" value="1"/>
</dbReference>
<dbReference type="EMBL" id="FN653027">
    <property type="protein sequence ID" value="CBY07960.1"/>
    <property type="molecule type" value="Genomic_DNA"/>
</dbReference>
<evidence type="ECO:0000259" key="28">
    <source>
        <dbReference type="PROSITE" id="PS50290"/>
    </source>
</evidence>
<keyword evidence="19" id="KW-0868">Chloride</keyword>
<evidence type="ECO:0000256" key="18">
    <source>
        <dbReference type="ARBA" id="ARBA00023180"/>
    </source>
</evidence>
<dbReference type="InterPro" id="IPR009076">
    <property type="entry name" value="FRB_dom"/>
</dbReference>
<dbReference type="PROSITE" id="PS00236">
    <property type="entry name" value="NEUROTR_ION_CHANNEL"/>
    <property type="match status" value="1"/>
</dbReference>
<keyword evidence="17" id="KW-0869">Chloride channel</keyword>
<dbReference type="SUPFAM" id="SSF63712">
    <property type="entry name" value="Nicotinic receptor ligand binding domain-like"/>
    <property type="match status" value="1"/>
</dbReference>
<dbReference type="InterPro" id="IPR016024">
    <property type="entry name" value="ARM-type_fold"/>
</dbReference>
<dbReference type="Pfam" id="PF11865">
    <property type="entry name" value="mTOR_dom"/>
    <property type="match status" value="1"/>
</dbReference>
<evidence type="ECO:0000256" key="10">
    <source>
        <dbReference type="ARBA" id="ARBA00022777"/>
    </source>
</evidence>
<feature type="transmembrane region" description="Helical" evidence="25">
    <location>
        <begin position="2070"/>
        <end position="2093"/>
    </location>
</feature>
<dbReference type="GO" id="GO:0031929">
    <property type="term" value="P:TOR signaling"/>
    <property type="evidence" value="ECO:0007669"/>
    <property type="project" value="TreeGrafter"/>
</dbReference>
<dbReference type="GO" id="GO:0005634">
    <property type="term" value="C:nucleus"/>
    <property type="evidence" value="ECO:0007669"/>
    <property type="project" value="TreeGrafter"/>
</dbReference>
<name>E4X7A0_OIKDI</name>
<keyword evidence="4" id="KW-1003">Cell membrane</keyword>
<keyword evidence="12 25" id="KW-1133">Transmembrane helix</keyword>
<evidence type="ECO:0000256" key="12">
    <source>
        <dbReference type="ARBA" id="ARBA00022989"/>
    </source>
</evidence>
<dbReference type="SMART" id="SM01343">
    <property type="entry name" value="FATC"/>
    <property type="match status" value="1"/>
</dbReference>
<evidence type="ECO:0000256" key="8">
    <source>
        <dbReference type="ARBA" id="ARBA00022737"/>
    </source>
</evidence>
<evidence type="ECO:0000256" key="14">
    <source>
        <dbReference type="ARBA" id="ARBA00023065"/>
    </source>
</evidence>
<accession>E4X7A0</accession>
<dbReference type="FunFam" id="2.70.170.10:FF:000014">
    <property type="entry name" value="Glycine receptor subunit beta"/>
    <property type="match status" value="1"/>
</dbReference>
<feature type="domain" description="PI3K/PI4K catalytic" evidence="28">
    <location>
        <begin position="2693"/>
        <end position="3014"/>
    </location>
</feature>
<dbReference type="GO" id="GO:0031932">
    <property type="term" value="C:TORC2 complex"/>
    <property type="evidence" value="ECO:0007669"/>
    <property type="project" value="TreeGrafter"/>
</dbReference>
<dbReference type="CDD" id="cd05169">
    <property type="entry name" value="PIKKc_TOR"/>
    <property type="match status" value="1"/>
</dbReference>
<dbReference type="InterPro" id="IPR006028">
    <property type="entry name" value="GABAA/Glycine_rcpt"/>
</dbReference>
<dbReference type="InterPro" id="IPR038050">
    <property type="entry name" value="Neuro_actylchol_rec"/>
</dbReference>
<dbReference type="SUPFAM" id="SSF56112">
    <property type="entry name" value="Protein kinase-like (PK-like)"/>
    <property type="match status" value="1"/>
</dbReference>
<dbReference type="OrthoDB" id="2250022at2759"/>
<dbReference type="Pfam" id="PF00454">
    <property type="entry name" value="PI3_PI4_kinase"/>
    <property type="match status" value="1"/>
</dbReference>
<evidence type="ECO:0000256" key="23">
    <source>
        <dbReference type="ARBA" id="ARBA00047899"/>
    </source>
</evidence>
<dbReference type="Pfam" id="PF02932">
    <property type="entry name" value="Neur_chan_memb"/>
    <property type="match status" value="1"/>
</dbReference>
<dbReference type="Gene3D" id="1.20.58.390">
    <property type="entry name" value="Neurotransmitter-gated ion-channel transmembrane domain"/>
    <property type="match status" value="1"/>
</dbReference>
<keyword evidence="10" id="KW-0418">Kinase</keyword>
<dbReference type="InterPro" id="IPR018936">
    <property type="entry name" value="PI3/4_kinase_CS"/>
</dbReference>
<keyword evidence="7" id="KW-0732">Signal</keyword>
<protein>
    <recommendedName>
        <fullName evidence="2">non-specific serine/threonine protein kinase</fullName>
        <ecNumber evidence="2">2.7.11.1</ecNumber>
    </recommendedName>
</protein>
<dbReference type="GO" id="GO:0005737">
    <property type="term" value="C:cytoplasm"/>
    <property type="evidence" value="ECO:0007669"/>
    <property type="project" value="TreeGrafter"/>
</dbReference>
<keyword evidence="31" id="KW-1185">Reference proteome</keyword>
<dbReference type="PRINTS" id="PR00252">
    <property type="entry name" value="NRIONCHANNEL"/>
</dbReference>
<keyword evidence="14 25" id="KW-0406">Ion transport</keyword>
<keyword evidence="20" id="KW-0628">Postsynaptic cell membrane</keyword>